<dbReference type="SUPFAM" id="SSF55729">
    <property type="entry name" value="Acyl-CoA N-acyltransferases (Nat)"/>
    <property type="match status" value="1"/>
</dbReference>
<evidence type="ECO:0000313" key="2">
    <source>
        <dbReference type="Proteomes" id="UP000730482"/>
    </source>
</evidence>
<dbReference type="InterPro" id="IPR016181">
    <property type="entry name" value="Acyl_CoA_acyltransferase"/>
</dbReference>
<dbReference type="Proteomes" id="UP000730482">
    <property type="component" value="Unassembled WGS sequence"/>
</dbReference>
<organism evidence="1 2">
    <name type="scientific">Catenulispora pinistramenti</name>
    <dbReference type="NCBI Taxonomy" id="2705254"/>
    <lineage>
        <taxon>Bacteria</taxon>
        <taxon>Bacillati</taxon>
        <taxon>Actinomycetota</taxon>
        <taxon>Actinomycetes</taxon>
        <taxon>Catenulisporales</taxon>
        <taxon>Catenulisporaceae</taxon>
        <taxon>Catenulispora</taxon>
    </lineage>
</organism>
<sequence length="245" mass="26642">MATIEIVTTADRPDLEASAKSLLSGGWPAFVLRDPLSNTYRDRVRSYFPQFDVLLVEDGEVLADGRAVALRWDGQTATIPDGYDGALVESVTGHESGVAPDTLCIMAATVRPDRTGGGLAGKVLSALRERASAAGLSRVIAPVRPALKAKYPLTPMAQFAAWTRSDGLHLDPWVRTHQRLGATVLGPAPRSMVVPGTVAEWERWAGMAFPQTGQYVVPDALDLVDIDREHDRGLYAETNLWMRHQ</sequence>
<reference evidence="1 2" key="1">
    <citation type="submission" date="2020-02" db="EMBL/GenBank/DDBJ databases">
        <title>Acidophilic actinobacteria isolated from forest soil.</title>
        <authorList>
            <person name="Golinska P."/>
        </authorList>
    </citation>
    <scope>NUCLEOTIDE SEQUENCE [LARGE SCALE GENOMIC DNA]</scope>
    <source>
        <strain evidence="1 2">NL8</strain>
    </source>
</reference>
<comment type="caution">
    <text evidence="1">The sequence shown here is derived from an EMBL/GenBank/DDBJ whole genome shotgun (WGS) entry which is preliminary data.</text>
</comment>
<gene>
    <name evidence="1" type="ORF">KGQ19_21485</name>
</gene>
<evidence type="ECO:0008006" key="3">
    <source>
        <dbReference type="Google" id="ProtNLM"/>
    </source>
</evidence>
<name>A0ABS5KTT0_9ACTN</name>
<dbReference type="Gene3D" id="3.40.630.30">
    <property type="match status" value="1"/>
</dbReference>
<proteinExistence type="predicted"/>
<evidence type="ECO:0000313" key="1">
    <source>
        <dbReference type="EMBL" id="MBS2549440.1"/>
    </source>
</evidence>
<accession>A0ABS5KTT0</accession>
<dbReference type="EMBL" id="JAAFYZ010000072">
    <property type="protein sequence ID" value="MBS2549440.1"/>
    <property type="molecule type" value="Genomic_DNA"/>
</dbReference>
<keyword evidence="2" id="KW-1185">Reference proteome</keyword>
<dbReference type="RefSeq" id="WP_212010995.1">
    <property type="nucleotide sequence ID" value="NZ_JAAFYZ010000072.1"/>
</dbReference>
<protein>
    <recommendedName>
        <fullName evidence="3">N-acetyltransferase domain-containing protein</fullName>
    </recommendedName>
</protein>